<dbReference type="Gene3D" id="2.40.70.10">
    <property type="entry name" value="Acid Proteases"/>
    <property type="match status" value="2"/>
</dbReference>
<feature type="signal peptide" evidence="1">
    <location>
        <begin position="1"/>
        <end position="18"/>
    </location>
</feature>
<dbReference type="RefSeq" id="WP_206088595.1">
    <property type="nucleotide sequence ID" value="NZ_CP065053.1"/>
</dbReference>
<sequence>MRTFIVLTALMLPSLAGAACTLAKTTTLPIHYSGTNMVAPTVRGSINGAPAAMWVNTGSASTVLTRTAAEKNQLTVGAGAPGRAKLTSFGLGPMNGAVTLPVVSDNGYPPGFDGILGADVLMQADLEVALGEKEMRIGCTAPAWAARAVKLPMLTRPSVDQRVRVAVKVNGIDLEAQFDSNAAYSSITDDGAAKAGVKTTAPDGFWSAVFASIAVGDDSVKNVDLPIRATYGRNAGEPEVVLGSDFLRAYKIYFANSQRQVYLSRSGSGEVFTKPAASPAPWLLKEGESGNADAQLALANYRHADPKAARAWLEKAANQGQQRALIELARIYRREKKAVDMVPRLRKAPATPRIALELFLTQSAAGDKESAKRDLSAANIKGWPGPIADFYLGRLEFDALLNQAEAFPALGKARLCEAHIYAAQLKEALGDNYRAQQLTGAWQRDCGTS</sequence>
<dbReference type="Proteomes" id="UP000662888">
    <property type="component" value="Chromosome"/>
</dbReference>
<accession>A0AA48WC36</accession>
<name>A0AA48WC36_9BURK</name>
<dbReference type="SUPFAM" id="SSF50630">
    <property type="entry name" value="Acid proteases"/>
    <property type="match status" value="2"/>
</dbReference>
<reference evidence="2 3" key="1">
    <citation type="submission" date="2020-11" db="EMBL/GenBank/DDBJ databases">
        <authorList>
            <person name="Sun Q."/>
        </authorList>
    </citation>
    <scope>NUCLEOTIDE SEQUENCE [LARGE SCALE GENOMIC DNA]</scope>
    <source>
        <strain evidence="2 3">P8398</strain>
    </source>
</reference>
<keyword evidence="1" id="KW-0732">Signal</keyword>
<proteinExistence type="predicted"/>
<keyword evidence="3" id="KW-1185">Reference proteome</keyword>
<evidence type="ECO:0000313" key="3">
    <source>
        <dbReference type="Proteomes" id="UP000662888"/>
    </source>
</evidence>
<evidence type="ECO:0000256" key="1">
    <source>
        <dbReference type="SAM" id="SignalP"/>
    </source>
</evidence>
<dbReference type="EMBL" id="CP065053">
    <property type="protein sequence ID" value="QPI48988.1"/>
    <property type="molecule type" value="Genomic_DNA"/>
</dbReference>
<gene>
    <name evidence="2" type="ORF">IV454_26455</name>
</gene>
<evidence type="ECO:0000313" key="2">
    <source>
        <dbReference type="EMBL" id="QPI48988.1"/>
    </source>
</evidence>
<dbReference type="SUPFAM" id="SSF81901">
    <property type="entry name" value="HCP-like"/>
    <property type="match status" value="1"/>
</dbReference>
<dbReference type="InterPro" id="IPR021109">
    <property type="entry name" value="Peptidase_aspartic_dom_sf"/>
</dbReference>
<protein>
    <submittedName>
        <fullName evidence="2">Uncharacterized protein</fullName>
    </submittedName>
</protein>
<dbReference type="Gene3D" id="1.25.40.10">
    <property type="entry name" value="Tetratricopeptide repeat domain"/>
    <property type="match status" value="1"/>
</dbReference>
<dbReference type="PROSITE" id="PS51257">
    <property type="entry name" value="PROKAR_LIPOPROTEIN"/>
    <property type="match status" value="1"/>
</dbReference>
<dbReference type="InterPro" id="IPR011990">
    <property type="entry name" value="TPR-like_helical_dom_sf"/>
</dbReference>
<feature type="chain" id="PRO_5047120559" evidence="1">
    <location>
        <begin position="19"/>
        <end position="449"/>
    </location>
</feature>
<organism evidence="2 3">
    <name type="scientific">Massilia antarctica</name>
    <dbReference type="NCBI Taxonomy" id="2765360"/>
    <lineage>
        <taxon>Bacteria</taxon>
        <taxon>Pseudomonadati</taxon>
        <taxon>Pseudomonadota</taxon>
        <taxon>Betaproteobacteria</taxon>
        <taxon>Burkholderiales</taxon>
        <taxon>Oxalobacteraceae</taxon>
        <taxon>Telluria group</taxon>
        <taxon>Massilia</taxon>
    </lineage>
</organism>